<dbReference type="InterPro" id="IPR036249">
    <property type="entry name" value="Thioredoxin-like_sf"/>
</dbReference>
<evidence type="ECO:0000313" key="3">
    <source>
        <dbReference type="Proteomes" id="UP000017548"/>
    </source>
</evidence>
<dbReference type="PANTHER" id="PTHR10438:SF405">
    <property type="entry name" value="THIOREDOXIN DOMAIN-CONTAINING PROTEIN"/>
    <property type="match status" value="1"/>
</dbReference>
<evidence type="ECO:0000259" key="1">
    <source>
        <dbReference type="PROSITE" id="PS51352"/>
    </source>
</evidence>
<name>A0ABP2YZU6_9GAMM</name>
<dbReference type="CDD" id="cd02947">
    <property type="entry name" value="TRX_family"/>
    <property type="match status" value="1"/>
</dbReference>
<sequence length="211" mass="23831">MIWLAANSLATFRKRKLVFECKLIILLRFRGHIMHNNVKALLATTALFFSCQTLANGGCGFEEQQQGLIATCSEEKQEVILTGVVEAQHLVKDLNEFAEGYKSYQVDTASLAPLKKITEPTEIVVIIGTWCPDCHRETPRFIRIIEEVANPNIKVTYIGVDRSKQDPEGLAAKYDFKRIPTFIVLQQGKEIGRIVERPTVSLEKDLVEILK</sequence>
<organism evidence="2 3">
    <name type="scientific">Shewanella decolorationis S12</name>
    <dbReference type="NCBI Taxonomy" id="1353536"/>
    <lineage>
        <taxon>Bacteria</taxon>
        <taxon>Pseudomonadati</taxon>
        <taxon>Pseudomonadota</taxon>
        <taxon>Gammaproteobacteria</taxon>
        <taxon>Alteromonadales</taxon>
        <taxon>Shewanellaceae</taxon>
        <taxon>Shewanella</taxon>
    </lineage>
</organism>
<dbReference type="InterPro" id="IPR050620">
    <property type="entry name" value="Thioredoxin_H-type-like"/>
</dbReference>
<dbReference type="EMBL" id="AXZL01000076">
    <property type="protein sequence ID" value="ESE39900.1"/>
    <property type="molecule type" value="Genomic_DNA"/>
</dbReference>
<dbReference type="Pfam" id="PF14595">
    <property type="entry name" value="Thioredoxin_9"/>
    <property type="match status" value="1"/>
</dbReference>
<keyword evidence="3" id="KW-1185">Reference proteome</keyword>
<dbReference type="Proteomes" id="UP000017548">
    <property type="component" value="Unassembled WGS sequence"/>
</dbReference>
<comment type="caution">
    <text evidence="2">The sequence shown here is derived from an EMBL/GenBank/DDBJ whole genome shotgun (WGS) entry which is preliminary data.</text>
</comment>
<dbReference type="PANTHER" id="PTHR10438">
    <property type="entry name" value="THIOREDOXIN"/>
    <property type="match status" value="1"/>
</dbReference>
<reference evidence="2 3" key="1">
    <citation type="journal article" date="2013" name="Genome Announc.">
        <title>Draft Genome Sequence of Shewanella decolorationis S12, a Dye-Degrading Bacterium Isolated from a Wastewater Treatment Plant.</title>
        <authorList>
            <person name="Xu M."/>
            <person name="Fang Y."/>
            <person name="Liu J."/>
            <person name="Chen X."/>
            <person name="Sun G."/>
            <person name="Guo J."/>
            <person name="Hua Z."/>
            <person name="Tu Q."/>
            <person name="Wu L."/>
            <person name="Zhou J."/>
            <person name="Liu X."/>
        </authorList>
    </citation>
    <scope>NUCLEOTIDE SEQUENCE [LARGE SCALE GENOMIC DNA]</scope>
    <source>
        <strain evidence="2 3">S12</strain>
    </source>
</reference>
<dbReference type="SUPFAM" id="SSF52833">
    <property type="entry name" value="Thioredoxin-like"/>
    <property type="match status" value="1"/>
</dbReference>
<accession>A0ABP2YZU6</accession>
<feature type="domain" description="Thioredoxin" evidence="1">
    <location>
        <begin position="70"/>
        <end position="211"/>
    </location>
</feature>
<dbReference type="PROSITE" id="PS51352">
    <property type="entry name" value="THIOREDOXIN_2"/>
    <property type="match status" value="1"/>
</dbReference>
<evidence type="ECO:0000313" key="2">
    <source>
        <dbReference type="EMBL" id="ESE39900.1"/>
    </source>
</evidence>
<proteinExistence type="predicted"/>
<dbReference type="Gene3D" id="3.40.30.10">
    <property type="entry name" value="Glutaredoxin"/>
    <property type="match status" value="1"/>
</dbReference>
<protein>
    <submittedName>
        <fullName evidence="2">Thioredoxin</fullName>
    </submittedName>
</protein>
<dbReference type="InterPro" id="IPR013766">
    <property type="entry name" value="Thioredoxin_domain"/>
</dbReference>
<gene>
    <name evidence="2" type="ORF">SHD_4109</name>
</gene>